<reference evidence="6" key="1">
    <citation type="journal article" date="2019" name="Int. J. Syst. Evol. Microbiol.">
        <title>The Global Catalogue of Microorganisms (GCM) 10K type strain sequencing project: providing services to taxonomists for standard genome sequencing and annotation.</title>
        <authorList>
            <consortium name="The Broad Institute Genomics Platform"/>
            <consortium name="The Broad Institute Genome Sequencing Center for Infectious Disease"/>
            <person name="Wu L."/>
            <person name="Ma J."/>
        </authorList>
    </citation>
    <scope>NUCLEOTIDE SEQUENCE [LARGE SCALE GENOMIC DNA]</scope>
    <source>
        <strain evidence="6">NBRC 105830</strain>
    </source>
</reference>
<dbReference type="PROSITE" id="PS00798">
    <property type="entry name" value="ALDOKETO_REDUCTASE_1"/>
    <property type="match status" value="1"/>
</dbReference>
<organism evidence="5 6">
    <name type="scientific">Arsenicicoccus piscis</name>
    <dbReference type="NCBI Taxonomy" id="673954"/>
    <lineage>
        <taxon>Bacteria</taxon>
        <taxon>Bacillati</taxon>
        <taxon>Actinomycetota</taxon>
        <taxon>Actinomycetes</taxon>
        <taxon>Micrococcales</taxon>
        <taxon>Intrasporangiaceae</taxon>
        <taxon>Arsenicicoccus</taxon>
    </lineage>
</organism>
<keyword evidence="2" id="KW-0521">NADP</keyword>
<protein>
    <submittedName>
        <fullName evidence="5">Oxidoreductase</fullName>
    </submittedName>
</protein>
<accession>A0ABQ6HQM2</accession>
<dbReference type="PIRSF" id="PIRSF000097">
    <property type="entry name" value="AKR"/>
    <property type="match status" value="1"/>
</dbReference>
<dbReference type="Gene3D" id="3.20.20.100">
    <property type="entry name" value="NADP-dependent oxidoreductase domain"/>
    <property type="match status" value="1"/>
</dbReference>
<dbReference type="PANTHER" id="PTHR43827">
    <property type="entry name" value="2,5-DIKETO-D-GLUCONIC ACID REDUCTASE"/>
    <property type="match status" value="1"/>
</dbReference>
<sequence length="278" mass="30919">MSVPRIFLNDGHSIPQVGFGVWQVPDDEVAEAVHVALEVGYRHIDTAAIYGNEEGVGRALKVTNVPRDELFVTTKVWNSDQGYDSTRKALDTSLAKLGLDHVDLYLIHWPCPEADRYVDTWKAMLELKESGKALSVGVCNFQPAHLQRLIDETGVAPAINQIELHPYLQQDELRAFNEEHGIVTEDWSPLASGKDVMDDETISEIAEAHDVTPAQVILRWHVQLGDVVLPKSVTPERIRSNLDLFDFELSGEEMAAIAALDRGMRTGPDPDTFNEGAR</sequence>
<dbReference type="Pfam" id="PF00248">
    <property type="entry name" value="Aldo_ket_red"/>
    <property type="match status" value="1"/>
</dbReference>
<dbReference type="SUPFAM" id="SSF51430">
    <property type="entry name" value="NAD(P)-linked oxidoreductase"/>
    <property type="match status" value="1"/>
</dbReference>
<dbReference type="InterPro" id="IPR023210">
    <property type="entry name" value="NADP_OxRdtase_dom"/>
</dbReference>
<evidence type="ECO:0000313" key="6">
    <source>
        <dbReference type="Proteomes" id="UP001157109"/>
    </source>
</evidence>
<feature type="domain" description="NADP-dependent oxidoreductase" evidence="4">
    <location>
        <begin position="18"/>
        <end position="261"/>
    </location>
</feature>
<evidence type="ECO:0000256" key="3">
    <source>
        <dbReference type="ARBA" id="ARBA00023002"/>
    </source>
</evidence>
<dbReference type="PANTHER" id="PTHR43827:SF3">
    <property type="entry name" value="NADP-DEPENDENT OXIDOREDUCTASE DOMAIN-CONTAINING PROTEIN"/>
    <property type="match status" value="1"/>
</dbReference>
<dbReference type="InterPro" id="IPR018170">
    <property type="entry name" value="Aldo/ket_reductase_CS"/>
</dbReference>
<name>A0ABQ6HQM2_9MICO</name>
<evidence type="ECO:0000313" key="5">
    <source>
        <dbReference type="EMBL" id="GMA20373.1"/>
    </source>
</evidence>
<evidence type="ECO:0000256" key="1">
    <source>
        <dbReference type="ARBA" id="ARBA00007905"/>
    </source>
</evidence>
<keyword evidence="3" id="KW-0560">Oxidoreductase</keyword>
<dbReference type="RefSeq" id="WP_241445443.1">
    <property type="nucleotide sequence ID" value="NZ_BSUJ01000001.1"/>
</dbReference>
<comment type="similarity">
    <text evidence="1">Belongs to the aldo/keto reductase family.</text>
</comment>
<gene>
    <name evidence="5" type="ORF">GCM10025862_23940</name>
</gene>
<evidence type="ECO:0000256" key="2">
    <source>
        <dbReference type="ARBA" id="ARBA00022857"/>
    </source>
</evidence>
<evidence type="ECO:0000259" key="4">
    <source>
        <dbReference type="Pfam" id="PF00248"/>
    </source>
</evidence>
<dbReference type="PRINTS" id="PR00069">
    <property type="entry name" value="ALDKETRDTASE"/>
</dbReference>
<dbReference type="InterPro" id="IPR036812">
    <property type="entry name" value="NAD(P)_OxRdtase_dom_sf"/>
</dbReference>
<proteinExistence type="inferred from homology"/>
<dbReference type="Proteomes" id="UP001157109">
    <property type="component" value="Unassembled WGS sequence"/>
</dbReference>
<dbReference type="EMBL" id="BSUJ01000001">
    <property type="protein sequence ID" value="GMA20373.1"/>
    <property type="molecule type" value="Genomic_DNA"/>
</dbReference>
<keyword evidence="6" id="KW-1185">Reference proteome</keyword>
<comment type="caution">
    <text evidence="5">The sequence shown here is derived from an EMBL/GenBank/DDBJ whole genome shotgun (WGS) entry which is preliminary data.</text>
</comment>
<dbReference type="InterPro" id="IPR020471">
    <property type="entry name" value="AKR"/>
</dbReference>
<dbReference type="PROSITE" id="PS00063">
    <property type="entry name" value="ALDOKETO_REDUCTASE_3"/>
    <property type="match status" value="1"/>
</dbReference>